<organism evidence="1">
    <name type="scientific">bioreactor metagenome</name>
    <dbReference type="NCBI Taxonomy" id="1076179"/>
    <lineage>
        <taxon>unclassified sequences</taxon>
        <taxon>metagenomes</taxon>
        <taxon>ecological metagenomes</taxon>
    </lineage>
</organism>
<dbReference type="SUPFAM" id="SSF48179">
    <property type="entry name" value="6-phosphogluconate dehydrogenase C-terminal domain-like"/>
    <property type="match status" value="1"/>
</dbReference>
<protein>
    <submittedName>
        <fullName evidence="1">Uncharacterized protein</fullName>
    </submittedName>
</protein>
<evidence type="ECO:0000313" key="1">
    <source>
        <dbReference type="EMBL" id="MPN05286.1"/>
    </source>
</evidence>
<accession>A0A645EV29</accession>
<dbReference type="EMBL" id="VSSQ01051197">
    <property type="protein sequence ID" value="MPN05286.1"/>
    <property type="molecule type" value="Genomic_DNA"/>
</dbReference>
<comment type="caution">
    <text evidence="1">The sequence shown here is derived from an EMBL/GenBank/DDBJ whole genome shotgun (WGS) entry which is preliminary data.</text>
</comment>
<dbReference type="InterPro" id="IPR008927">
    <property type="entry name" value="6-PGluconate_DH-like_C_sf"/>
</dbReference>
<dbReference type="Gene3D" id="1.10.3660.10">
    <property type="entry name" value="6-phosphogluconate dehydrogenase C-terminal like domain"/>
    <property type="match status" value="1"/>
</dbReference>
<name>A0A645EV29_9ZZZZ</name>
<dbReference type="AlphaFoldDB" id="A0A645EV29"/>
<reference evidence="1" key="1">
    <citation type="submission" date="2019-08" db="EMBL/GenBank/DDBJ databases">
        <authorList>
            <person name="Kucharzyk K."/>
            <person name="Murdoch R.W."/>
            <person name="Higgins S."/>
            <person name="Loffler F."/>
        </authorList>
    </citation>
    <scope>NUCLEOTIDE SEQUENCE</scope>
</reference>
<gene>
    <name evidence="1" type="ORF">SDC9_152536</name>
</gene>
<sequence>MKPQEAPGTTFKRHMDIAKGLLSEDDYLLTEILFNPYTPQQLDSIRKELKILLEIIENKDSGRMHEFLTQVRRNIE</sequence>
<proteinExistence type="predicted"/>